<reference evidence="4 5" key="1">
    <citation type="journal article" date="2007" name="Nature">
        <title>Evolution of genes and genomes on the Drosophila phylogeny.</title>
        <authorList>
            <consortium name="Drosophila 12 Genomes Consortium"/>
            <person name="Clark A.G."/>
            <person name="Eisen M.B."/>
            <person name="Smith D.R."/>
            <person name="Bergman C.M."/>
            <person name="Oliver B."/>
            <person name="Markow T.A."/>
            <person name="Kaufman T.C."/>
            <person name="Kellis M."/>
            <person name="Gelbart W."/>
            <person name="Iyer V.N."/>
            <person name="Pollard D.A."/>
            <person name="Sackton T.B."/>
            <person name="Larracuente A.M."/>
            <person name="Singh N.D."/>
            <person name="Abad J.P."/>
            <person name="Abt D.N."/>
            <person name="Adryan B."/>
            <person name="Aguade M."/>
            <person name="Akashi H."/>
            <person name="Anderson W.W."/>
            <person name="Aquadro C.F."/>
            <person name="Ardell D.H."/>
            <person name="Arguello R."/>
            <person name="Artieri C.G."/>
            <person name="Barbash D.A."/>
            <person name="Barker D."/>
            <person name="Barsanti P."/>
            <person name="Batterham P."/>
            <person name="Batzoglou S."/>
            <person name="Begun D."/>
            <person name="Bhutkar A."/>
            <person name="Blanco E."/>
            <person name="Bosak S.A."/>
            <person name="Bradley R.K."/>
            <person name="Brand A.D."/>
            <person name="Brent M.R."/>
            <person name="Brooks A.N."/>
            <person name="Brown R.H."/>
            <person name="Butlin R.K."/>
            <person name="Caggese C."/>
            <person name="Calvi B.R."/>
            <person name="Bernardo de Carvalho A."/>
            <person name="Caspi A."/>
            <person name="Castrezana S."/>
            <person name="Celniker S.E."/>
            <person name="Chang J.L."/>
            <person name="Chapple C."/>
            <person name="Chatterji S."/>
            <person name="Chinwalla A."/>
            <person name="Civetta A."/>
            <person name="Clifton S.W."/>
            <person name="Comeron J.M."/>
            <person name="Costello J.C."/>
            <person name="Coyne J.A."/>
            <person name="Daub J."/>
            <person name="David R.G."/>
            <person name="Delcher A.L."/>
            <person name="Delehaunty K."/>
            <person name="Do C.B."/>
            <person name="Ebling H."/>
            <person name="Edwards K."/>
            <person name="Eickbush T."/>
            <person name="Evans J.D."/>
            <person name="Filipski A."/>
            <person name="Findeiss S."/>
            <person name="Freyhult E."/>
            <person name="Fulton L."/>
            <person name="Fulton R."/>
            <person name="Garcia A.C."/>
            <person name="Gardiner A."/>
            <person name="Garfield D.A."/>
            <person name="Garvin B.E."/>
            <person name="Gibson G."/>
            <person name="Gilbert D."/>
            <person name="Gnerre S."/>
            <person name="Godfrey J."/>
            <person name="Good R."/>
            <person name="Gotea V."/>
            <person name="Gravely B."/>
            <person name="Greenberg A.J."/>
            <person name="Griffiths-Jones S."/>
            <person name="Gross S."/>
            <person name="Guigo R."/>
            <person name="Gustafson E.A."/>
            <person name="Haerty W."/>
            <person name="Hahn M.W."/>
            <person name="Halligan D.L."/>
            <person name="Halpern A.L."/>
            <person name="Halter G.M."/>
            <person name="Han M.V."/>
            <person name="Heger A."/>
            <person name="Hillier L."/>
            <person name="Hinrichs A.S."/>
            <person name="Holmes I."/>
            <person name="Hoskins R.A."/>
            <person name="Hubisz M.J."/>
            <person name="Hultmark D."/>
            <person name="Huntley M.A."/>
            <person name="Jaffe D.B."/>
            <person name="Jagadeeshan S."/>
            <person name="Jeck W.R."/>
            <person name="Johnson J."/>
            <person name="Jones C.D."/>
            <person name="Jordan W.C."/>
            <person name="Karpen G.H."/>
            <person name="Kataoka E."/>
            <person name="Keightley P.D."/>
            <person name="Kheradpour P."/>
            <person name="Kirkness E.F."/>
            <person name="Koerich L.B."/>
            <person name="Kristiansen K."/>
            <person name="Kudrna D."/>
            <person name="Kulathinal R.J."/>
            <person name="Kumar S."/>
            <person name="Kwok R."/>
            <person name="Lander E."/>
            <person name="Langley C.H."/>
            <person name="Lapoint R."/>
            <person name="Lazzaro B.P."/>
            <person name="Lee S.J."/>
            <person name="Levesque L."/>
            <person name="Li R."/>
            <person name="Lin C.F."/>
            <person name="Lin M.F."/>
            <person name="Lindblad-Toh K."/>
            <person name="Llopart A."/>
            <person name="Long M."/>
            <person name="Low L."/>
            <person name="Lozovsky E."/>
            <person name="Lu J."/>
            <person name="Luo M."/>
            <person name="Machado C.A."/>
            <person name="Makalowski W."/>
            <person name="Marzo M."/>
            <person name="Matsuda M."/>
            <person name="Matzkin L."/>
            <person name="McAllister B."/>
            <person name="McBride C.S."/>
            <person name="McKernan B."/>
            <person name="McKernan K."/>
            <person name="Mendez-Lago M."/>
            <person name="Minx P."/>
            <person name="Mollenhauer M.U."/>
            <person name="Montooth K."/>
            <person name="Mount S.M."/>
            <person name="Mu X."/>
            <person name="Myers E."/>
            <person name="Negre B."/>
            <person name="Newfeld S."/>
            <person name="Nielsen R."/>
            <person name="Noor M.A."/>
            <person name="O'Grady P."/>
            <person name="Pachter L."/>
            <person name="Papaceit M."/>
            <person name="Parisi M.J."/>
            <person name="Parisi M."/>
            <person name="Parts L."/>
            <person name="Pedersen J.S."/>
            <person name="Pesole G."/>
            <person name="Phillippy A.M."/>
            <person name="Ponting C.P."/>
            <person name="Pop M."/>
            <person name="Porcelli D."/>
            <person name="Powell J.R."/>
            <person name="Prohaska S."/>
            <person name="Pruitt K."/>
            <person name="Puig M."/>
            <person name="Quesneville H."/>
            <person name="Ram K.R."/>
            <person name="Rand D."/>
            <person name="Rasmussen M.D."/>
            <person name="Reed L.K."/>
            <person name="Reenan R."/>
            <person name="Reily A."/>
            <person name="Remington K.A."/>
            <person name="Rieger T.T."/>
            <person name="Ritchie M.G."/>
            <person name="Robin C."/>
            <person name="Rogers Y.H."/>
            <person name="Rohde C."/>
            <person name="Rozas J."/>
            <person name="Rubenfield M.J."/>
            <person name="Ruiz A."/>
            <person name="Russo S."/>
            <person name="Salzberg S.L."/>
            <person name="Sanchez-Gracia A."/>
            <person name="Saranga D.J."/>
            <person name="Sato H."/>
            <person name="Schaeffer S.W."/>
            <person name="Schatz M.C."/>
            <person name="Schlenke T."/>
            <person name="Schwartz R."/>
            <person name="Segarra C."/>
            <person name="Singh R.S."/>
            <person name="Sirot L."/>
            <person name="Sirota M."/>
            <person name="Sisneros N.B."/>
            <person name="Smith C.D."/>
            <person name="Smith T.F."/>
            <person name="Spieth J."/>
            <person name="Stage D.E."/>
            <person name="Stark A."/>
            <person name="Stephan W."/>
            <person name="Strausberg R.L."/>
            <person name="Strempel S."/>
            <person name="Sturgill D."/>
            <person name="Sutton G."/>
            <person name="Sutton G.G."/>
            <person name="Tao W."/>
            <person name="Teichmann S."/>
            <person name="Tobari Y.N."/>
            <person name="Tomimura Y."/>
            <person name="Tsolas J.M."/>
            <person name="Valente V.L."/>
            <person name="Venter E."/>
            <person name="Venter J.C."/>
            <person name="Vicario S."/>
            <person name="Vieira F.G."/>
            <person name="Vilella A.J."/>
            <person name="Villasante A."/>
            <person name="Walenz B."/>
            <person name="Wang J."/>
            <person name="Wasserman M."/>
            <person name="Watts T."/>
            <person name="Wilson D."/>
            <person name="Wilson R.K."/>
            <person name="Wing R.A."/>
            <person name="Wolfner M.F."/>
            <person name="Wong A."/>
            <person name="Wong G.K."/>
            <person name="Wu C.I."/>
            <person name="Wu G."/>
            <person name="Yamamoto D."/>
            <person name="Yang H.P."/>
            <person name="Yang S.P."/>
            <person name="Yorke J.A."/>
            <person name="Yoshida K."/>
            <person name="Zdobnov E."/>
            <person name="Zhang P."/>
            <person name="Zhang Y."/>
            <person name="Zimin A.V."/>
            <person name="Baldwin J."/>
            <person name="Abdouelleil A."/>
            <person name="Abdulkadir J."/>
            <person name="Abebe A."/>
            <person name="Abera B."/>
            <person name="Abreu J."/>
            <person name="Acer S.C."/>
            <person name="Aftuck L."/>
            <person name="Alexander A."/>
            <person name="An P."/>
            <person name="Anderson E."/>
            <person name="Anderson S."/>
            <person name="Arachi H."/>
            <person name="Azer M."/>
            <person name="Bachantsang P."/>
            <person name="Barry A."/>
            <person name="Bayul T."/>
            <person name="Berlin A."/>
            <person name="Bessette D."/>
            <person name="Bloom T."/>
            <person name="Blye J."/>
            <person name="Boguslavskiy L."/>
            <person name="Bonnet C."/>
            <person name="Boukhgalter B."/>
            <person name="Bourzgui I."/>
            <person name="Brown A."/>
            <person name="Cahill P."/>
            <person name="Channer S."/>
            <person name="Cheshatsang Y."/>
            <person name="Chuda L."/>
            <person name="Citroen M."/>
            <person name="Collymore A."/>
            <person name="Cooke P."/>
            <person name="Costello M."/>
            <person name="D'Aco K."/>
            <person name="Daza R."/>
            <person name="De Haan G."/>
            <person name="DeGray S."/>
            <person name="DeMaso C."/>
            <person name="Dhargay N."/>
            <person name="Dooley K."/>
            <person name="Dooley E."/>
            <person name="Doricent M."/>
            <person name="Dorje P."/>
            <person name="Dorjee K."/>
            <person name="Dupes A."/>
            <person name="Elong R."/>
            <person name="Falk J."/>
            <person name="Farina A."/>
            <person name="Faro S."/>
            <person name="Ferguson D."/>
            <person name="Fisher S."/>
            <person name="Foley C.D."/>
            <person name="Franke A."/>
            <person name="Friedrich D."/>
            <person name="Gadbois L."/>
            <person name="Gearin G."/>
            <person name="Gearin C.R."/>
            <person name="Giannoukos G."/>
            <person name="Goode T."/>
            <person name="Graham J."/>
            <person name="Grandbois E."/>
            <person name="Grewal S."/>
            <person name="Gyaltsen K."/>
            <person name="Hafez N."/>
            <person name="Hagos B."/>
            <person name="Hall J."/>
            <person name="Henson C."/>
            <person name="Hollinger A."/>
            <person name="Honan T."/>
            <person name="Huard M.D."/>
            <person name="Hughes L."/>
            <person name="Hurhula B."/>
            <person name="Husby M.E."/>
            <person name="Kamat A."/>
            <person name="Kanga B."/>
            <person name="Kashin S."/>
            <person name="Khazanovich D."/>
            <person name="Kisner P."/>
            <person name="Lance K."/>
            <person name="Lara M."/>
            <person name="Lee W."/>
            <person name="Lennon N."/>
            <person name="Letendre F."/>
            <person name="LeVine R."/>
            <person name="Lipovsky A."/>
            <person name="Liu X."/>
            <person name="Liu J."/>
            <person name="Liu S."/>
            <person name="Lokyitsang T."/>
            <person name="Lokyitsang Y."/>
            <person name="Lubonja R."/>
            <person name="Lui A."/>
            <person name="MacDonald P."/>
            <person name="Magnisalis V."/>
            <person name="Maru K."/>
            <person name="Matthews C."/>
            <person name="McCusker W."/>
            <person name="McDonough S."/>
            <person name="Mehta T."/>
            <person name="Meldrim J."/>
            <person name="Meneus L."/>
            <person name="Mihai O."/>
            <person name="Mihalev A."/>
            <person name="Mihova T."/>
            <person name="Mittelman R."/>
            <person name="Mlenga V."/>
            <person name="Montmayeur A."/>
            <person name="Mulrain L."/>
            <person name="Navidi A."/>
            <person name="Naylor J."/>
            <person name="Negash T."/>
            <person name="Nguyen T."/>
            <person name="Nguyen N."/>
            <person name="Nicol R."/>
            <person name="Norbu C."/>
            <person name="Norbu N."/>
            <person name="Novod N."/>
            <person name="O'Neill B."/>
            <person name="Osman S."/>
            <person name="Markiewicz E."/>
            <person name="Oyono O.L."/>
            <person name="Patti C."/>
            <person name="Phunkhang P."/>
            <person name="Pierre F."/>
            <person name="Priest M."/>
            <person name="Raghuraman S."/>
            <person name="Rege F."/>
            <person name="Reyes R."/>
            <person name="Rise C."/>
            <person name="Rogov P."/>
            <person name="Ross K."/>
            <person name="Ryan E."/>
            <person name="Settipalli S."/>
            <person name="Shea T."/>
            <person name="Sherpa N."/>
            <person name="Shi L."/>
            <person name="Shih D."/>
            <person name="Sparrow T."/>
            <person name="Spaulding J."/>
            <person name="Stalker J."/>
            <person name="Stange-Thomann N."/>
            <person name="Stavropoulos S."/>
            <person name="Stone C."/>
            <person name="Strader C."/>
            <person name="Tesfaye S."/>
            <person name="Thomson T."/>
            <person name="Thoulutsang Y."/>
            <person name="Thoulutsang D."/>
            <person name="Topham K."/>
            <person name="Topping I."/>
            <person name="Tsamla T."/>
            <person name="Vassiliev H."/>
            <person name="Vo A."/>
            <person name="Wangchuk T."/>
            <person name="Wangdi T."/>
            <person name="Weiand M."/>
            <person name="Wilkinson J."/>
            <person name="Wilson A."/>
            <person name="Yadav S."/>
            <person name="Young G."/>
            <person name="Yu Q."/>
            <person name="Zembek L."/>
            <person name="Zhong D."/>
            <person name="Zimmer A."/>
            <person name="Zwirko Z."/>
            <person name="Jaffe D.B."/>
            <person name="Alvarez P."/>
            <person name="Brockman W."/>
            <person name="Butler J."/>
            <person name="Chin C."/>
            <person name="Gnerre S."/>
            <person name="Grabherr M."/>
            <person name="Kleber M."/>
            <person name="Mauceli E."/>
            <person name="MacCallum I."/>
        </authorList>
    </citation>
    <scope>NUCLEOTIDE SEQUENCE [LARGE SCALE GENOMIC DNA]</scope>
    <source>
        <strain evidence="5">Tucson 15287-2541.00</strain>
    </source>
</reference>
<dbReference type="AlphaFoldDB" id="B4JHI6"/>
<evidence type="ECO:0000259" key="3">
    <source>
        <dbReference type="Pfam" id="PF21771"/>
    </source>
</evidence>
<dbReference type="FunCoup" id="B4JHI6">
    <property type="interactions" value="26"/>
</dbReference>
<evidence type="ECO:0000313" key="5">
    <source>
        <dbReference type="Proteomes" id="UP000001070"/>
    </source>
</evidence>
<feature type="domain" description="Cilia- and flagella-associated protein 58 central coiled coil" evidence="3">
    <location>
        <begin position="473"/>
        <end position="678"/>
    </location>
</feature>
<dbReference type="GO" id="GO:0005856">
    <property type="term" value="C:cytoskeleton"/>
    <property type="evidence" value="ECO:0007669"/>
    <property type="project" value="TreeGrafter"/>
</dbReference>
<feature type="coiled-coil region" evidence="2">
    <location>
        <begin position="390"/>
        <end position="606"/>
    </location>
</feature>
<feature type="coiled-coil region" evidence="2">
    <location>
        <begin position="278"/>
        <end position="361"/>
    </location>
</feature>
<evidence type="ECO:0000256" key="2">
    <source>
        <dbReference type="SAM" id="Coils"/>
    </source>
</evidence>
<dbReference type="KEGG" id="dgr:6563665"/>
<dbReference type="SMR" id="B4JHI6"/>
<dbReference type="Proteomes" id="UP000001070">
    <property type="component" value="Unassembled WGS sequence"/>
</dbReference>
<name>B4JHI6_DROGR</name>
<dbReference type="InParanoid" id="B4JHI6"/>
<dbReference type="SUPFAM" id="SSF57997">
    <property type="entry name" value="Tropomyosin"/>
    <property type="match status" value="1"/>
</dbReference>
<dbReference type="PhylomeDB" id="B4JHI6"/>
<dbReference type="OMA" id="GTMQYNQ"/>
<gene>
    <name evidence="4" type="primary">Dgri\GH18625</name>
    <name evidence="4" type="ORF">Dgri_GH18625</name>
</gene>
<dbReference type="STRING" id="7222.B4JHI6"/>
<dbReference type="eggNOG" id="ENOG502QPV7">
    <property type="taxonomic scope" value="Eukaryota"/>
</dbReference>
<keyword evidence="1 2" id="KW-0175">Coiled coil</keyword>
<dbReference type="PANTHER" id="PTHR32083:SF0">
    <property type="entry name" value="CILIA AND FLAGELLA-ASSOCIATED PROTEIN 58"/>
    <property type="match status" value="1"/>
</dbReference>
<dbReference type="HOGENOM" id="CLU_330469_0_0_1"/>
<keyword evidence="5" id="KW-1185">Reference proteome</keyword>
<organism evidence="5">
    <name type="scientific">Drosophila grimshawi</name>
    <name type="common">Hawaiian fruit fly</name>
    <name type="synonym">Idiomyia grimshawi</name>
    <dbReference type="NCBI Taxonomy" id="7222"/>
    <lineage>
        <taxon>Eukaryota</taxon>
        <taxon>Metazoa</taxon>
        <taxon>Ecdysozoa</taxon>
        <taxon>Arthropoda</taxon>
        <taxon>Hexapoda</taxon>
        <taxon>Insecta</taxon>
        <taxon>Pterygota</taxon>
        <taxon>Neoptera</taxon>
        <taxon>Endopterygota</taxon>
        <taxon>Diptera</taxon>
        <taxon>Brachycera</taxon>
        <taxon>Muscomorpha</taxon>
        <taxon>Ephydroidea</taxon>
        <taxon>Drosophilidae</taxon>
        <taxon>Drosophila</taxon>
        <taxon>Hawaiian Drosophila</taxon>
    </lineage>
</organism>
<accession>B4JHI6</accession>
<dbReference type="OrthoDB" id="20035at2759"/>
<dbReference type="EMBL" id="CH916369">
    <property type="protein sequence ID" value="EDV92813.1"/>
    <property type="molecule type" value="Genomic_DNA"/>
</dbReference>
<evidence type="ECO:0000313" key="4">
    <source>
        <dbReference type="EMBL" id="EDV92813.1"/>
    </source>
</evidence>
<sequence>MGDHKKSKKCPETAETVLWRSLSQDRKFDDDIEVAQLDLMDDLDEEFFNTSYELVQRLVPLNAFVAGKIKRYVDILSRMHRRFTKAVTVANAMHTKIQMADTKLKLAIRTTAMSTDMMAKLRESVTEAWCAADAVHLRETLRLDNQICTKPIHLHKGEHPKELRIRGIVFRERDRLAVELKDYEKRLEQNRVYSVSLEDMNELQRETIQKQQQRVNKIAEEMYAMDRKNRITVASLEDKIDYLMKDLESLHAVKHELSKSEQNLAKGLAMNEQMKRLIDRLSQEKYTLVKNLQSLQDDKRRCKKLAKDLETENRELVSEKVELGRLNRANVNEIKKNADLQAMLERRLRQLSKRNNEYAEQKLIQDNELMDLNKKLLITTATLDEALHQKEEGERGRERMRCELANLNDDLAGLRHDLFVQRSRTHDVQLNLKRCHNSLDKKDQQIQKVNREKQELQAEITALLKSIESLETLVAKRTEKLTYVSEQMEQKHRSYHNALMQMENLQSEKKVLEKSFEMCARDRQSLQNLNVKLGFQNNQLCNQLATNEKEINGLKNHIDQMDSTVKHKQNEIHGLDRQLQRMRTELNELKIRNDQLQHTTEADEKRFKQITICLDEVRKEKTLVGHQMVRRNSELRMQREKLAMMKLALEHGNIQYNQRIEDIRLLKTEIRNLRMSNDCMQRAVSGTANLRHEVVRLERQLIRERLHVTAFTEEMKHPYRIHRWRVLIGKDPSKYQLIRKMQGLLKRNIRLAVLRGNLAQQLEDLQRLYDTLKKQLQRMPNPQVVERLWFQQRINQRQSRKVRAMKAELAINEIDLKSREIIIDQYQQVLRKEHQLQQPSHKDASRPLGSVISAPKQQVEQFAKSIFEISTIDSKSSSLMTI</sequence>
<evidence type="ECO:0000256" key="1">
    <source>
        <dbReference type="ARBA" id="ARBA00023054"/>
    </source>
</evidence>
<protein>
    <submittedName>
        <fullName evidence="4">GH18625</fullName>
    </submittedName>
</protein>
<proteinExistence type="predicted"/>
<dbReference type="PANTHER" id="PTHR32083">
    <property type="entry name" value="CILIA AND FLAGELLA-ASSOCIATED PROTEIN 58-RELATED"/>
    <property type="match status" value="1"/>
</dbReference>
<dbReference type="InterPro" id="IPR049270">
    <property type="entry name" value="CFAP58_CC"/>
</dbReference>
<dbReference type="Pfam" id="PF21771">
    <property type="entry name" value="CFAP58_CC"/>
    <property type="match status" value="1"/>
</dbReference>